<keyword evidence="6" id="KW-1185">Reference proteome</keyword>
<dbReference type="SUPFAM" id="SSF52279">
    <property type="entry name" value="Beta-D-glucan exohydrolase, C-terminal domain"/>
    <property type="match status" value="1"/>
</dbReference>
<keyword evidence="2 5" id="KW-0378">Hydrolase</keyword>
<evidence type="ECO:0000313" key="6">
    <source>
        <dbReference type="Proteomes" id="UP001154015"/>
    </source>
</evidence>
<organism evidence="5 6">
    <name type="scientific">Streptomyces globisporus</name>
    <dbReference type="NCBI Taxonomy" id="1908"/>
    <lineage>
        <taxon>Bacteria</taxon>
        <taxon>Bacillati</taxon>
        <taxon>Actinomycetota</taxon>
        <taxon>Actinomycetes</taxon>
        <taxon>Kitasatosporales</taxon>
        <taxon>Streptomycetaceae</taxon>
        <taxon>Streptomyces</taxon>
    </lineage>
</organism>
<accession>A0ABM9H8A5</accession>
<dbReference type="Pfam" id="PF01915">
    <property type="entry name" value="Glyco_hydro_3_C"/>
    <property type="match status" value="1"/>
</dbReference>
<dbReference type="PRINTS" id="PR00133">
    <property type="entry name" value="GLHYDRLASE3"/>
</dbReference>
<dbReference type="SUPFAM" id="SSF51445">
    <property type="entry name" value="(Trans)glycosidases"/>
    <property type="match status" value="1"/>
</dbReference>
<feature type="domain" description="Fibronectin type III-like" evidence="4">
    <location>
        <begin position="721"/>
        <end position="790"/>
    </location>
</feature>
<dbReference type="InterPro" id="IPR001764">
    <property type="entry name" value="Glyco_hydro_3_N"/>
</dbReference>
<evidence type="ECO:0000313" key="5">
    <source>
        <dbReference type="EMBL" id="CAH9419892.1"/>
    </source>
</evidence>
<dbReference type="Pfam" id="PF14310">
    <property type="entry name" value="Fn3-like"/>
    <property type="match status" value="1"/>
</dbReference>
<evidence type="ECO:0000256" key="1">
    <source>
        <dbReference type="ARBA" id="ARBA00005336"/>
    </source>
</evidence>
<dbReference type="Pfam" id="PF00933">
    <property type="entry name" value="Glyco_hydro_3"/>
    <property type="match status" value="1"/>
</dbReference>
<dbReference type="InterPro" id="IPR036962">
    <property type="entry name" value="Glyco_hydro_3_N_sf"/>
</dbReference>
<sequence>MTADIAGTGNTGVRKPAEATGSVAPVSGATDHRTGPWRDPALAPEARADALIAVMTLQEKVAQLFGVWVGASDEGAEVAPFQHDMEEAVDLDDLLPHGLGQLTRPFGTAPVDPAVGALSLARTQERIAGANRFGIPALAHEECLAGFATWGATAYPVPLSWGATFHPELVREMAAAIGRDLRSVGVHQGLAPVLDVVRDARWGRVEETIGEDPYLVGTVATAYVRGLESAGIVATLKHFAGYSASRAGRNLAPVGMGTRERADIILTPFEMAVRESGVRSVMHAYTDTDGIPSAADGPLLTGLLRDTWGFDGTVVADYFGIAFLKTLHGVAATFGEAAGAALGAGVDVELPTVRAFGGPLTDAIAEGLVPEALVDRAVRRVLAQKARLGLLDADWRPVPPVLAGAAGADGSADGDSEALRGTVVLDSDENRALARRVAEQAVVLLRNDGTLPLAANAAAGAPARIALIGPNADTPTAVLGCYAFPVHVGGQYPETPLGIELPTLREACAAEFPDSEIVSAQGADIDGPDTGGFGEAVELARSADLVIVSLGDRAGLFGRGTSGEGCDAENLALPGAQQQLLDALLDAGTPVVVVLLAGRPYALGRAVDEAAAVVQSFFPGEEGTRAIASVLSGRTEPSGRLPVSVPRHPGSQPSTYLAARLGHSSDVSSVDPTPAFGFGHGLTYTAFEWSDLVVERGRASTEGQFRLSCTVRNTGAREGTEVVQVYLHDPVASVVQPVRRLIGYVRLVLDPGRAARVRVTVPADLASFTGRDGRRIVEPGDLELLLSASCTDARLVARVTLTGPVRTVDHTRRLHMSVATETLTEAP</sequence>
<dbReference type="SMART" id="SM01217">
    <property type="entry name" value="Fn3_like"/>
    <property type="match status" value="1"/>
</dbReference>
<dbReference type="Gene3D" id="3.40.50.1700">
    <property type="entry name" value="Glycoside hydrolase family 3 C-terminal domain"/>
    <property type="match status" value="1"/>
</dbReference>
<dbReference type="InterPro" id="IPR002772">
    <property type="entry name" value="Glyco_hydro_3_C"/>
</dbReference>
<evidence type="ECO:0000256" key="3">
    <source>
        <dbReference type="SAM" id="MobiDB-lite"/>
    </source>
</evidence>
<evidence type="ECO:0000256" key="2">
    <source>
        <dbReference type="ARBA" id="ARBA00022801"/>
    </source>
</evidence>
<dbReference type="InterPro" id="IPR036881">
    <property type="entry name" value="Glyco_hydro_3_C_sf"/>
</dbReference>
<dbReference type="EMBL" id="CAKXYP010000028">
    <property type="protein sequence ID" value="CAH9419892.1"/>
    <property type="molecule type" value="Genomic_DNA"/>
</dbReference>
<dbReference type="Gene3D" id="2.60.40.10">
    <property type="entry name" value="Immunoglobulins"/>
    <property type="match status" value="1"/>
</dbReference>
<dbReference type="InterPro" id="IPR017853">
    <property type="entry name" value="GH"/>
</dbReference>
<reference evidence="5" key="1">
    <citation type="submission" date="2022-03" db="EMBL/GenBank/DDBJ databases">
        <authorList>
            <person name="Leyn A S."/>
        </authorList>
    </citation>
    <scope>NUCLEOTIDE SEQUENCE</scope>
    <source>
        <strain evidence="5">Streptomyces globisporus 4-3</strain>
    </source>
</reference>
<dbReference type="InterPro" id="IPR026891">
    <property type="entry name" value="Fn3-like"/>
</dbReference>
<keyword evidence="5" id="KW-0326">Glycosidase</keyword>
<dbReference type="EC" id="3.2.1.21" evidence="5"/>
<dbReference type="GO" id="GO:0008422">
    <property type="term" value="F:beta-glucosidase activity"/>
    <property type="evidence" value="ECO:0007669"/>
    <property type="project" value="UniProtKB-EC"/>
</dbReference>
<name>A0ABM9H8A5_STRGL</name>
<dbReference type="Gene3D" id="3.20.20.300">
    <property type="entry name" value="Glycoside hydrolase, family 3, N-terminal domain"/>
    <property type="match status" value="1"/>
</dbReference>
<comment type="caution">
    <text evidence="5">The sequence shown here is derived from an EMBL/GenBank/DDBJ whole genome shotgun (WGS) entry which is preliminary data.</text>
</comment>
<dbReference type="PANTHER" id="PTHR42715:SF10">
    <property type="entry name" value="BETA-GLUCOSIDASE"/>
    <property type="match status" value="1"/>
</dbReference>
<proteinExistence type="inferred from homology"/>
<feature type="region of interest" description="Disordered" evidence="3">
    <location>
        <begin position="1"/>
        <end position="40"/>
    </location>
</feature>
<evidence type="ECO:0000259" key="4">
    <source>
        <dbReference type="SMART" id="SM01217"/>
    </source>
</evidence>
<dbReference type="InterPro" id="IPR013783">
    <property type="entry name" value="Ig-like_fold"/>
</dbReference>
<gene>
    <name evidence="5" type="ORF">SGL43_06948</name>
</gene>
<dbReference type="Proteomes" id="UP001154015">
    <property type="component" value="Unassembled WGS sequence"/>
</dbReference>
<dbReference type="InterPro" id="IPR050288">
    <property type="entry name" value="Cellulose_deg_GH3"/>
</dbReference>
<dbReference type="PANTHER" id="PTHR42715">
    <property type="entry name" value="BETA-GLUCOSIDASE"/>
    <property type="match status" value="1"/>
</dbReference>
<protein>
    <submittedName>
        <fullName evidence="5">Beta-glucosidase (EC)</fullName>
        <ecNumber evidence="5">3.2.1.21</ecNumber>
    </submittedName>
</protein>
<comment type="similarity">
    <text evidence="1">Belongs to the glycosyl hydrolase 3 family.</text>
</comment>